<gene>
    <name evidence="1" type="ORF">UFOPK2754_03445</name>
</gene>
<reference evidence="1" key="1">
    <citation type="submission" date="2020-05" db="EMBL/GenBank/DDBJ databases">
        <authorList>
            <person name="Chiriac C."/>
            <person name="Salcher M."/>
            <person name="Ghai R."/>
            <person name="Kavagutti S V."/>
        </authorList>
    </citation>
    <scope>NUCLEOTIDE SEQUENCE</scope>
</reference>
<dbReference type="InterPro" id="IPR029045">
    <property type="entry name" value="ClpP/crotonase-like_dom_sf"/>
</dbReference>
<dbReference type="Pfam" id="PF00574">
    <property type="entry name" value="CLP_protease"/>
    <property type="match status" value="1"/>
</dbReference>
<organism evidence="1">
    <name type="scientific">freshwater metagenome</name>
    <dbReference type="NCBI Taxonomy" id="449393"/>
    <lineage>
        <taxon>unclassified sequences</taxon>
        <taxon>metagenomes</taxon>
        <taxon>ecological metagenomes</taxon>
    </lineage>
</organism>
<sequence length="31" mass="3644">MDSERDRWFTASEAKDYGIIDKVIVRRGEIS</sequence>
<dbReference type="SUPFAM" id="SSF52096">
    <property type="entry name" value="ClpP/crotonase"/>
    <property type="match status" value="1"/>
</dbReference>
<dbReference type="AlphaFoldDB" id="A0A6J6W1F2"/>
<name>A0A6J6W1F2_9ZZZZ</name>
<dbReference type="Gene3D" id="3.90.226.10">
    <property type="entry name" value="2-enoyl-CoA Hydratase, Chain A, domain 1"/>
    <property type="match status" value="1"/>
</dbReference>
<protein>
    <submittedName>
        <fullName evidence="1">Unannotated protein</fullName>
    </submittedName>
</protein>
<proteinExistence type="predicted"/>
<accession>A0A6J6W1F2</accession>
<dbReference type="InterPro" id="IPR023562">
    <property type="entry name" value="ClpP/TepA"/>
</dbReference>
<dbReference type="EMBL" id="CAEZYR010000247">
    <property type="protein sequence ID" value="CAB4777215.1"/>
    <property type="molecule type" value="Genomic_DNA"/>
</dbReference>
<evidence type="ECO:0000313" key="1">
    <source>
        <dbReference type="EMBL" id="CAB4777215.1"/>
    </source>
</evidence>